<comment type="caution">
    <text evidence="1">The sequence shown here is derived from an EMBL/GenBank/DDBJ whole genome shotgun (WGS) entry which is preliminary data.</text>
</comment>
<evidence type="ECO:0000313" key="1">
    <source>
        <dbReference type="EMBL" id="EQB13956.1"/>
    </source>
</evidence>
<organism evidence="1 2">
    <name type="scientific">Novosphingobium lindaniclasticum LE124</name>
    <dbReference type="NCBI Taxonomy" id="1096930"/>
    <lineage>
        <taxon>Bacteria</taxon>
        <taxon>Pseudomonadati</taxon>
        <taxon>Pseudomonadota</taxon>
        <taxon>Alphaproteobacteria</taxon>
        <taxon>Sphingomonadales</taxon>
        <taxon>Sphingomonadaceae</taxon>
        <taxon>Novosphingobium</taxon>
    </lineage>
</organism>
<keyword evidence="2" id="KW-1185">Reference proteome</keyword>
<gene>
    <name evidence="1" type="ORF">L284_13515</name>
</gene>
<proteinExistence type="predicted"/>
<dbReference type="Proteomes" id="UP000015527">
    <property type="component" value="Unassembled WGS sequence"/>
</dbReference>
<accession>T0HC90</accession>
<dbReference type="EMBL" id="ATHL01000083">
    <property type="protein sequence ID" value="EQB13956.1"/>
    <property type="molecule type" value="Genomic_DNA"/>
</dbReference>
<reference evidence="1 2" key="1">
    <citation type="journal article" date="2013" name="Genome Announc.">
        <title>Genome Sequence of Novosphingobium lindaniclasticum LE124T, Isolated from a Hexachlorocyclohexane Dumpsite.</title>
        <authorList>
            <person name="Saxena A."/>
            <person name="Nayyar N."/>
            <person name="Sangwan N."/>
            <person name="Kumari R."/>
            <person name="Khurana J.P."/>
            <person name="Lal R."/>
        </authorList>
    </citation>
    <scope>NUCLEOTIDE SEQUENCE [LARGE SCALE GENOMIC DNA]</scope>
    <source>
        <strain evidence="1 2">LE124</strain>
    </source>
</reference>
<name>T0HC90_9SPHN</name>
<dbReference type="eggNOG" id="ENOG5031GNA">
    <property type="taxonomic scope" value="Bacteria"/>
</dbReference>
<evidence type="ECO:0000313" key="2">
    <source>
        <dbReference type="Proteomes" id="UP000015527"/>
    </source>
</evidence>
<protein>
    <recommendedName>
        <fullName evidence="3">DUF937 domain-containing protein</fullName>
    </recommendedName>
</protein>
<evidence type="ECO:0008006" key="3">
    <source>
        <dbReference type="Google" id="ProtNLM"/>
    </source>
</evidence>
<dbReference type="PATRIC" id="fig|1096930.3.peg.2697"/>
<sequence>MTMGLFDGILGQVSDHPDVANLAAKLGLDPATTEKAIAALGLAHQEEGDTAQLAAAKTGLGLGTIQQVISAIGGEGSLAQFASLVGNDPSKFAAFLDKDGDGSVIDDLTDMAKGFFGKK</sequence>
<dbReference type="AlphaFoldDB" id="T0HC90"/>